<organism evidence="14 15">
    <name type="scientific">Galendromus occidentalis</name>
    <name type="common">western predatory mite</name>
    <dbReference type="NCBI Taxonomy" id="34638"/>
    <lineage>
        <taxon>Eukaryota</taxon>
        <taxon>Metazoa</taxon>
        <taxon>Ecdysozoa</taxon>
        <taxon>Arthropoda</taxon>
        <taxon>Chelicerata</taxon>
        <taxon>Arachnida</taxon>
        <taxon>Acari</taxon>
        <taxon>Parasitiformes</taxon>
        <taxon>Mesostigmata</taxon>
        <taxon>Gamasina</taxon>
        <taxon>Phytoseioidea</taxon>
        <taxon>Phytoseiidae</taxon>
        <taxon>Typhlodrominae</taxon>
        <taxon>Galendromus</taxon>
    </lineage>
</organism>
<keyword evidence="14" id="KW-1185">Reference proteome</keyword>
<dbReference type="NCBIfam" id="NF001138">
    <property type="entry name" value="PRK00143.1"/>
    <property type="match status" value="1"/>
</dbReference>
<evidence type="ECO:0000259" key="13">
    <source>
        <dbReference type="Pfam" id="PF20259"/>
    </source>
</evidence>
<dbReference type="NCBIfam" id="TIGR00420">
    <property type="entry name" value="trmU"/>
    <property type="match status" value="1"/>
</dbReference>
<dbReference type="PANTHER" id="PTHR11933:SF5">
    <property type="entry name" value="MITOCHONDRIAL TRNA-SPECIFIC 2-THIOURIDYLASE 1"/>
    <property type="match status" value="1"/>
</dbReference>
<dbReference type="InterPro" id="IPR023382">
    <property type="entry name" value="MnmA-like_central_sf"/>
</dbReference>
<dbReference type="RefSeq" id="XP_018493879.1">
    <property type="nucleotide sequence ID" value="XM_018638363.1"/>
</dbReference>
<dbReference type="GO" id="GO:0000049">
    <property type="term" value="F:tRNA binding"/>
    <property type="evidence" value="ECO:0007669"/>
    <property type="project" value="UniProtKB-KW"/>
</dbReference>
<comment type="similarity">
    <text evidence="2">Belongs to the MnmA/TRMU family.</text>
</comment>
<evidence type="ECO:0000259" key="12">
    <source>
        <dbReference type="Pfam" id="PF20258"/>
    </source>
</evidence>
<dbReference type="Gene3D" id="2.40.30.10">
    <property type="entry name" value="Translation factors"/>
    <property type="match status" value="1"/>
</dbReference>
<keyword evidence="8" id="KW-0067">ATP-binding</keyword>
<dbReference type="KEGG" id="goe:100900818"/>
<feature type="domain" description="tRNA-specific 2-thiouridylase MnmA-like C-terminal" evidence="12">
    <location>
        <begin position="280"/>
        <end position="352"/>
    </location>
</feature>
<keyword evidence="9" id="KW-0694">RNA-binding</keyword>
<evidence type="ECO:0000256" key="2">
    <source>
        <dbReference type="ARBA" id="ARBA00006191"/>
    </source>
</evidence>
<dbReference type="GO" id="GO:0005739">
    <property type="term" value="C:mitochondrion"/>
    <property type="evidence" value="ECO:0007669"/>
    <property type="project" value="TreeGrafter"/>
</dbReference>
<comment type="function">
    <text evidence="1">Catalyzes the 2-thiolation of uridine at the wobble position (U34) of mitochondrial tRNA(Lys), tRNA(Glu) and tRNA(Gln). Required for the formation of 5-taurinomethyl-2-thiouridine (tm5s2U) of mitochondrial tRNA(Lys), tRNA(Glu), and tRNA(Gln) at the wobble position. ATP is required to activate the C2 atom of the wobble base.</text>
</comment>
<dbReference type="CDD" id="cd01998">
    <property type="entry name" value="MnmA_TRMU-like"/>
    <property type="match status" value="1"/>
</dbReference>
<accession>A0AAJ7L3Q9</accession>
<name>A0AAJ7L3Q9_9ACAR</name>
<reference evidence="15" key="1">
    <citation type="submission" date="2025-08" db="UniProtKB">
        <authorList>
            <consortium name="RefSeq"/>
        </authorList>
    </citation>
    <scope>IDENTIFICATION</scope>
</reference>
<evidence type="ECO:0000256" key="9">
    <source>
        <dbReference type="ARBA" id="ARBA00022884"/>
    </source>
</evidence>
<dbReference type="AlphaFoldDB" id="A0AAJ7L3Q9"/>
<evidence type="ECO:0000256" key="4">
    <source>
        <dbReference type="ARBA" id="ARBA00022555"/>
    </source>
</evidence>
<dbReference type="Proteomes" id="UP000694867">
    <property type="component" value="Unplaced"/>
</dbReference>
<evidence type="ECO:0000256" key="6">
    <source>
        <dbReference type="ARBA" id="ARBA00022694"/>
    </source>
</evidence>
<keyword evidence="6" id="KW-0819">tRNA processing</keyword>
<evidence type="ECO:0000256" key="5">
    <source>
        <dbReference type="ARBA" id="ARBA00022679"/>
    </source>
</evidence>
<dbReference type="Pfam" id="PF03054">
    <property type="entry name" value="tRNA_Me_trans"/>
    <property type="match status" value="1"/>
</dbReference>
<dbReference type="GO" id="GO:0002143">
    <property type="term" value="P:tRNA wobble position uridine thiolation"/>
    <property type="evidence" value="ECO:0007669"/>
    <property type="project" value="TreeGrafter"/>
</dbReference>
<dbReference type="Gene3D" id="3.40.50.620">
    <property type="entry name" value="HUPs"/>
    <property type="match status" value="1"/>
</dbReference>
<dbReference type="Pfam" id="PF20258">
    <property type="entry name" value="tRNA_Me_trans_C"/>
    <property type="match status" value="1"/>
</dbReference>
<evidence type="ECO:0000256" key="3">
    <source>
        <dbReference type="ARBA" id="ARBA00011953"/>
    </source>
</evidence>
<feature type="domain" description="tRNA-specific 2-thiouridylase MnmA-like central" evidence="13">
    <location>
        <begin position="205"/>
        <end position="266"/>
    </location>
</feature>
<sequence>MIACALSGGVDSAVSLHLLLKRFPRRLVKAVFMRNWNEGGDIQCPLSEDLSSAQAVAEHFDVEITTVDLSKAYWLNVFEPMLQEYTSGLTPNPDVLCNRHIKFGRLLDFCQNALGAEKLATGHYARTRTCEYDKTTHLLRGKDLVKDQTFFLAGIHRSALQFAEFPIGEFSKPQVKRMAVDMGLPELAARKESMGICFIGKRDFKGFIDQYAEARPGNFIDMDTGRVVGEHKGKHMWTLGQRALLRNSPARYFISRTSEGNDIFVCAGHDHPSLFADSVRTFTPHWINPSFEGWTGNLTFKSQNKEPVASCKIVENTEKGLSMRLGHFKRAVAPGQYIALYDGEECVGSAKVRWSGASIDLSAHDHSDMGRTLSGRRSERDMLRALV</sequence>
<evidence type="ECO:0000256" key="7">
    <source>
        <dbReference type="ARBA" id="ARBA00022741"/>
    </source>
</evidence>
<keyword evidence="4" id="KW-0820">tRNA-binding</keyword>
<evidence type="ECO:0000256" key="8">
    <source>
        <dbReference type="ARBA" id="ARBA00022840"/>
    </source>
</evidence>
<dbReference type="PANTHER" id="PTHR11933">
    <property type="entry name" value="TRNA 5-METHYLAMINOMETHYL-2-THIOURIDYLATE -METHYLTRANSFERASE"/>
    <property type="match status" value="1"/>
</dbReference>
<gene>
    <name evidence="15" type="primary">LOC100900818</name>
</gene>
<keyword evidence="10" id="KW-1015">Disulfide bond</keyword>
<dbReference type="Gene3D" id="2.30.30.280">
    <property type="entry name" value="Adenine nucleotide alpha hydrolases-like domains"/>
    <property type="match status" value="1"/>
</dbReference>
<evidence type="ECO:0000313" key="14">
    <source>
        <dbReference type="Proteomes" id="UP000694867"/>
    </source>
</evidence>
<dbReference type="SUPFAM" id="SSF52402">
    <property type="entry name" value="Adenine nucleotide alpha hydrolases-like"/>
    <property type="match status" value="1"/>
</dbReference>
<proteinExistence type="inferred from homology"/>
<dbReference type="EC" id="2.8.1.14" evidence="3"/>
<dbReference type="GO" id="GO:0005524">
    <property type="term" value="F:ATP binding"/>
    <property type="evidence" value="ECO:0007669"/>
    <property type="project" value="UniProtKB-KW"/>
</dbReference>
<dbReference type="InterPro" id="IPR004506">
    <property type="entry name" value="MnmA-like"/>
</dbReference>
<dbReference type="GeneID" id="100900818"/>
<evidence type="ECO:0000256" key="10">
    <source>
        <dbReference type="ARBA" id="ARBA00023157"/>
    </source>
</evidence>
<dbReference type="InterPro" id="IPR046885">
    <property type="entry name" value="MnmA-like_C"/>
</dbReference>
<protein>
    <recommendedName>
        <fullName evidence="3">tRNA-5-taurinomethyluridine 2-sulfurtransferase</fullName>
        <ecNumber evidence="3">2.8.1.14</ecNumber>
    </recommendedName>
</protein>
<evidence type="ECO:0000256" key="1">
    <source>
        <dbReference type="ARBA" id="ARBA00003986"/>
    </source>
</evidence>
<dbReference type="InterPro" id="IPR046884">
    <property type="entry name" value="MnmA-like_central"/>
</dbReference>
<evidence type="ECO:0000313" key="15">
    <source>
        <dbReference type="RefSeq" id="XP_018493879.1"/>
    </source>
</evidence>
<dbReference type="GO" id="GO:0061708">
    <property type="term" value="F:tRNA-5-taurinomethyluridine 2-sulfurtransferase"/>
    <property type="evidence" value="ECO:0007669"/>
    <property type="project" value="UniProtKB-EC"/>
</dbReference>
<dbReference type="InterPro" id="IPR014729">
    <property type="entry name" value="Rossmann-like_a/b/a_fold"/>
</dbReference>
<keyword evidence="7" id="KW-0547">Nucleotide-binding</keyword>
<dbReference type="Pfam" id="PF20259">
    <property type="entry name" value="tRNA_Me_trans_M"/>
    <property type="match status" value="1"/>
</dbReference>
<keyword evidence="5" id="KW-0808">Transferase</keyword>
<evidence type="ECO:0000256" key="11">
    <source>
        <dbReference type="ARBA" id="ARBA00049564"/>
    </source>
</evidence>
<comment type="catalytic activity">
    <reaction evidence="11">
        <text>5-taurinomethyluridine(34) in tRNA + S-sulfanyl-L-cysteinyl-[protein] + AH2 + ATP = 5-taurinomethyl-2-thiouridine(34) in tRNA + L-cysteinyl-[protein] + A + AMP + diphosphate + H(+)</text>
        <dbReference type="Rhea" id="RHEA:47040"/>
        <dbReference type="Rhea" id="RHEA-COMP:10131"/>
        <dbReference type="Rhea" id="RHEA-COMP:11726"/>
        <dbReference type="Rhea" id="RHEA-COMP:11732"/>
        <dbReference type="Rhea" id="RHEA-COMP:11733"/>
        <dbReference type="ChEBI" id="CHEBI:13193"/>
        <dbReference type="ChEBI" id="CHEBI:15378"/>
        <dbReference type="ChEBI" id="CHEBI:17499"/>
        <dbReference type="ChEBI" id="CHEBI:29950"/>
        <dbReference type="ChEBI" id="CHEBI:30616"/>
        <dbReference type="ChEBI" id="CHEBI:33019"/>
        <dbReference type="ChEBI" id="CHEBI:61963"/>
        <dbReference type="ChEBI" id="CHEBI:87171"/>
        <dbReference type="ChEBI" id="CHEBI:87172"/>
        <dbReference type="ChEBI" id="CHEBI:456215"/>
        <dbReference type="EC" id="2.8.1.14"/>
    </reaction>
</comment>